<comment type="caution">
    <text evidence="16">The sequence shown here is derived from an EMBL/GenBank/DDBJ whole genome shotgun (WGS) entry which is preliminary data.</text>
</comment>
<dbReference type="InterPro" id="IPR042097">
    <property type="entry name" value="Aminopeptidase_N-like_N_sf"/>
</dbReference>
<dbReference type="InterPro" id="IPR001930">
    <property type="entry name" value="Peptidase_M1"/>
</dbReference>
<feature type="signal peptide" evidence="13">
    <location>
        <begin position="1"/>
        <end position="22"/>
    </location>
</feature>
<evidence type="ECO:0000256" key="7">
    <source>
        <dbReference type="ARBA" id="ARBA00022723"/>
    </source>
</evidence>
<dbReference type="EC" id="3.4.11.2" evidence="4"/>
<keyword evidence="10" id="KW-0482">Metalloprotease</keyword>
<keyword evidence="9" id="KW-0862">Zinc</keyword>
<keyword evidence="6" id="KW-0645">Protease</keyword>
<sequence length="473" mass="52098">MCPWTRRAFVAGALSLPVSCAAADSHGEPGGRRARPLTSERYFPNHGDPGFHVAEYDLRLTYHPPTRALDGLARVAATADAAGAGFGLDLSSALTVSAVSVDGVAAQFRHRRGKLRVTAATALAPGQPFSCEVRYSGRPKPLRTPFGDIGWDYTTDSPPGVLVASQPLGAPSWFPCNDHPADKAAYRVAVTVPEGYQVVANGVLTDRSTAPGSGTTWTYEHAGPMASYLATLNVGRFVFTTQHGGPVPIRNAYPMRLATAFDHDFGRQPQMMRLFQELFGRYPFEVYGSVVVEAELDEPVENQTFSLFGSNHVDGKRGSERLVAHELAHHWFGNSVTLAQWRHIWLNEGFATYCEWLWSEHSGGSSADQLAADNWADLAQAGQRLRIGDPGPDRLFDDRVYSRGACTLHALRTTIGDDAFYATLRAWADQYRHRNAGTEEFIALAEQHGNRKLDSLFRSWLYEKRLPRLPQRA</sequence>
<dbReference type="InterPro" id="IPR014782">
    <property type="entry name" value="Peptidase_M1_dom"/>
</dbReference>
<evidence type="ECO:0000256" key="6">
    <source>
        <dbReference type="ARBA" id="ARBA00022670"/>
    </source>
</evidence>
<dbReference type="SUPFAM" id="SSF63737">
    <property type="entry name" value="Leukotriene A4 hydrolase N-terminal domain"/>
    <property type="match status" value="1"/>
</dbReference>
<evidence type="ECO:0000313" key="16">
    <source>
        <dbReference type="EMBL" id="MDF2260134.1"/>
    </source>
</evidence>
<organism evidence="16 17">
    <name type="scientific">Streptantibioticus ferralitis</name>
    <dbReference type="NCBI Taxonomy" id="236510"/>
    <lineage>
        <taxon>Bacteria</taxon>
        <taxon>Bacillati</taxon>
        <taxon>Actinomycetota</taxon>
        <taxon>Actinomycetes</taxon>
        <taxon>Kitasatosporales</taxon>
        <taxon>Streptomycetaceae</taxon>
        <taxon>Streptantibioticus</taxon>
    </lineage>
</organism>
<dbReference type="Proteomes" id="UP001220022">
    <property type="component" value="Unassembled WGS sequence"/>
</dbReference>
<evidence type="ECO:0000256" key="11">
    <source>
        <dbReference type="ARBA" id="ARBA00029811"/>
    </source>
</evidence>
<comment type="catalytic activity">
    <reaction evidence="1">
        <text>Release of an N-terminal amino acid, Xaa-|-Yaa- from a peptide, amide or arylamide. Xaa is preferably Ala, but may be most amino acids including Pro (slow action). When a terminal hydrophobic residue is followed by a prolyl residue, the two may be released as an intact Xaa-Pro dipeptide.</text>
        <dbReference type="EC" id="3.4.11.2"/>
    </reaction>
</comment>
<keyword evidence="7" id="KW-0479">Metal-binding</keyword>
<keyword evidence="8" id="KW-0378">Hydrolase</keyword>
<feature type="domain" description="Peptidase M1 membrane alanine aminopeptidase" evidence="14">
    <location>
        <begin position="281"/>
        <end position="460"/>
    </location>
</feature>
<dbReference type="PANTHER" id="PTHR11533:SF297">
    <property type="entry name" value="AMINOPEPTIDASE N"/>
    <property type="match status" value="1"/>
</dbReference>
<dbReference type="RefSeq" id="WP_275820437.1">
    <property type="nucleotide sequence ID" value="NZ_BAAANM010000032.1"/>
</dbReference>
<dbReference type="InterPro" id="IPR045357">
    <property type="entry name" value="Aminopeptidase_N-like_N"/>
</dbReference>
<dbReference type="PANTHER" id="PTHR11533">
    <property type="entry name" value="PROTEASE M1 ZINC METALLOPROTEASE"/>
    <property type="match status" value="1"/>
</dbReference>
<keyword evidence="13" id="KW-0732">Signal</keyword>
<evidence type="ECO:0000256" key="10">
    <source>
        <dbReference type="ARBA" id="ARBA00023049"/>
    </source>
</evidence>
<dbReference type="InterPro" id="IPR027268">
    <property type="entry name" value="Peptidase_M4/M1_CTD_sf"/>
</dbReference>
<evidence type="ECO:0000256" key="13">
    <source>
        <dbReference type="SAM" id="SignalP"/>
    </source>
</evidence>
<evidence type="ECO:0000256" key="3">
    <source>
        <dbReference type="ARBA" id="ARBA00010136"/>
    </source>
</evidence>
<evidence type="ECO:0000256" key="5">
    <source>
        <dbReference type="ARBA" id="ARBA00015611"/>
    </source>
</evidence>
<accession>A0ABT5Z8K4</accession>
<dbReference type="PRINTS" id="PR00756">
    <property type="entry name" value="ALADIPTASE"/>
</dbReference>
<dbReference type="EMBL" id="JARHTQ010000030">
    <property type="protein sequence ID" value="MDF2260134.1"/>
    <property type="molecule type" value="Genomic_DNA"/>
</dbReference>
<feature type="chain" id="PRO_5045761307" description="Aminopeptidase N" evidence="13">
    <location>
        <begin position="23"/>
        <end position="473"/>
    </location>
</feature>
<proteinExistence type="inferred from homology"/>
<name>A0ABT5Z8K4_9ACTN</name>
<gene>
    <name evidence="16" type="ORF">P2L57_31775</name>
</gene>
<dbReference type="Pfam" id="PF01433">
    <property type="entry name" value="Peptidase_M1"/>
    <property type="match status" value="1"/>
</dbReference>
<evidence type="ECO:0000256" key="8">
    <source>
        <dbReference type="ARBA" id="ARBA00022801"/>
    </source>
</evidence>
<comment type="similarity">
    <text evidence="3">Belongs to the peptidase M1 family.</text>
</comment>
<evidence type="ECO:0000256" key="1">
    <source>
        <dbReference type="ARBA" id="ARBA00000098"/>
    </source>
</evidence>
<evidence type="ECO:0000313" key="17">
    <source>
        <dbReference type="Proteomes" id="UP001220022"/>
    </source>
</evidence>
<evidence type="ECO:0000259" key="14">
    <source>
        <dbReference type="Pfam" id="PF01433"/>
    </source>
</evidence>
<dbReference type="Pfam" id="PF17900">
    <property type="entry name" value="Peptidase_M1_N"/>
    <property type="match status" value="1"/>
</dbReference>
<dbReference type="InterPro" id="IPR050344">
    <property type="entry name" value="Peptidase_M1_aminopeptidases"/>
</dbReference>
<comment type="cofactor">
    <cofactor evidence="2">
        <name>Zn(2+)</name>
        <dbReference type="ChEBI" id="CHEBI:29105"/>
    </cofactor>
</comment>
<evidence type="ECO:0000256" key="2">
    <source>
        <dbReference type="ARBA" id="ARBA00001947"/>
    </source>
</evidence>
<reference evidence="16 17" key="1">
    <citation type="submission" date="2023-03" db="EMBL/GenBank/DDBJ databases">
        <title>Draft genome sequence of type strain Streptomyces ferralitis JCM 14344.</title>
        <authorList>
            <person name="Klaysubun C."/>
            <person name="Duangmal K."/>
        </authorList>
    </citation>
    <scope>NUCLEOTIDE SEQUENCE [LARGE SCALE GENOMIC DNA]</scope>
    <source>
        <strain evidence="16 17">JCM 14344</strain>
    </source>
</reference>
<evidence type="ECO:0000259" key="15">
    <source>
        <dbReference type="Pfam" id="PF17900"/>
    </source>
</evidence>
<dbReference type="Gene3D" id="2.60.40.1730">
    <property type="entry name" value="tricorn interacting facor f3 domain"/>
    <property type="match status" value="1"/>
</dbReference>
<evidence type="ECO:0000256" key="12">
    <source>
        <dbReference type="ARBA" id="ARBA00031533"/>
    </source>
</evidence>
<dbReference type="Gene3D" id="1.10.390.10">
    <property type="entry name" value="Neutral Protease Domain 2"/>
    <property type="match status" value="1"/>
</dbReference>
<feature type="domain" description="Aminopeptidase N-like N-terminal" evidence="15">
    <location>
        <begin position="55"/>
        <end position="229"/>
    </location>
</feature>
<evidence type="ECO:0000256" key="9">
    <source>
        <dbReference type="ARBA" id="ARBA00022833"/>
    </source>
</evidence>
<dbReference type="CDD" id="cd09603">
    <property type="entry name" value="M1_APN_like"/>
    <property type="match status" value="1"/>
</dbReference>
<dbReference type="SUPFAM" id="SSF55486">
    <property type="entry name" value="Metalloproteases ('zincins'), catalytic domain"/>
    <property type="match status" value="1"/>
</dbReference>
<protein>
    <recommendedName>
        <fullName evidence="5">Aminopeptidase N</fullName>
        <ecNumber evidence="4">3.4.11.2</ecNumber>
    </recommendedName>
    <alternativeName>
        <fullName evidence="11">Alanine aminopeptidase</fullName>
    </alternativeName>
    <alternativeName>
        <fullName evidence="12">Lysyl aminopeptidase</fullName>
    </alternativeName>
</protein>
<evidence type="ECO:0000256" key="4">
    <source>
        <dbReference type="ARBA" id="ARBA00012564"/>
    </source>
</evidence>
<keyword evidence="17" id="KW-1185">Reference proteome</keyword>